<organism evidence="1 2">
    <name type="scientific">Arthrobacter burdickii</name>
    <dbReference type="NCBI Taxonomy" id="3035920"/>
    <lineage>
        <taxon>Bacteria</taxon>
        <taxon>Bacillati</taxon>
        <taxon>Actinomycetota</taxon>
        <taxon>Actinomycetes</taxon>
        <taxon>Micrococcales</taxon>
        <taxon>Micrococcaceae</taxon>
        <taxon>Arthrobacter</taxon>
    </lineage>
</organism>
<sequence length="164" mass="18553">MHLDGIGIFDAVHVEVGFGAEKSWLEQWGLVERAYKRVQDLYAAGSVDNREAQAVVKEFFIHSWHLSDWLRKDPSTSVRFEDIGTLVTSQPDMRVCNAMANTSKHFDLDGKMTARVSRVVVHPQCLVTIEITRTTGSEERDALDLATSCMGIWRKFLHLHGLNP</sequence>
<name>A0ABT8K276_9MICC</name>
<reference evidence="1" key="1">
    <citation type="submission" date="2023-06" db="EMBL/GenBank/DDBJ databases">
        <title>MT1 and MT2 Draft Genomes of Novel Species.</title>
        <authorList>
            <person name="Venkateswaran K."/>
        </authorList>
    </citation>
    <scope>NUCLEOTIDE SEQUENCE</scope>
    <source>
        <strain evidence="1">IIF3SC-B10</strain>
    </source>
</reference>
<gene>
    <name evidence="1" type="ORF">P5G52_11385</name>
</gene>
<evidence type="ECO:0000313" key="1">
    <source>
        <dbReference type="EMBL" id="MDN4611464.1"/>
    </source>
</evidence>
<dbReference type="Proteomes" id="UP001174209">
    <property type="component" value="Unassembled WGS sequence"/>
</dbReference>
<keyword evidence="2" id="KW-1185">Reference proteome</keyword>
<dbReference type="EMBL" id="JAROCG010000001">
    <property type="protein sequence ID" value="MDN4611464.1"/>
    <property type="molecule type" value="Genomic_DNA"/>
</dbReference>
<accession>A0ABT8K276</accession>
<proteinExistence type="predicted"/>
<evidence type="ECO:0000313" key="2">
    <source>
        <dbReference type="Proteomes" id="UP001174209"/>
    </source>
</evidence>
<dbReference type="RefSeq" id="WP_301227450.1">
    <property type="nucleotide sequence ID" value="NZ_JAROCG010000001.1"/>
</dbReference>
<protein>
    <submittedName>
        <fullName evidence="1">Uncharacterized protein</fullName>
    </submittedName>
</protein>
<comment type="caution">
    <text evidence="1">The sequence shown here is derived from an EMBL/GenBank/DDBJ whole genome shotgun (WGS) entry which is preliminary data.</text>
</comment>